<gene>
    <name evidence="2" type="ORF">ELS20_07825</name>
</gene>
<dbReference type="EMBL" id="RZIG01000002">
    <property type="protein sequence ID" value="RYJ09921.1"/>
    <property type="molecule type" value="Genomic_DNA"/>
</dbReference>
<dbReference type="PROSITE" id="PS51257">
    <property type="entry name" value="PROKAR_LIPOPROTEIN"/>
    <property type="match status" value="1"/>
</dbReference>
<dbReference type="AlphaFoldDB" id="A0A482T2K8"/>
<dbReference type="RefSeq" id="WP_129755379.1">
    <property type="nucleotide sequence ID" value="NZ_JAFKAA010000002.1"/>
</dbReference>
<feature type="region of interest" description="Disordered" evidence="1">
    <location>
        <begin position="25"/>
        <end position="46"/>
    </location>
</feature>
<reference evidence="2 3" key="1">
    <citation type="submission" date="2018-12" db="EMBL/GenBank/DDBJ databases">
        <title>Draft genome sequence of Haloarcula hispinica strain 18.1, an halophilic archaeon isolated from Chott El Jerid of Southern Tunisia.</title>
        <authorList>
            <person name="Najjari A."/>
            <person name="Ben Dhia O."/>
            <person name="Ferjani R."/>
            <person name="Mahjoubi M."/>
            <person name="Sghaier H."/>
            <person name="Elshahed M."/>
            <person name="Ouzari H.I."/>
            <person name="Cherid A."/>
            <person name="Youssef N."/>
        </authorList>
    </citation>
    <scope>NUCLEOTIDE SEQUENCE [LARGE SCALE GENOMIC DNA]</scope>
    <source>
        <strain evidence="2 3">18.1</strain>
    </source>
</reference>
<protein>
    <submittedName>
        <fullName evidence="2">Uncharacterized protein</fullName>
    </submittedName>
</protein>
<organism evidence="2 3">
    <name type="scientific">Haloarcula hispanica</name>
    <dbReference type="NCBI Taxonomy" id="51589"/>
    <lineage>
        <taxon>Archaea</taxon>
        <taxon>Methanobacteriati</taxon>
        <taxon>Methanobacteriota</taxon>
        <taxon>Stenosarchaea group</taxon>
        <taxon>Halobacteria</taxon>
        <taxon>Halobacteriales</taxon>
        <taxon>Haloarculaceae</taxon>
        <taxon>Haloarcula</taxon>
    </lineage>
</organism>
<feature type="compositionally biased region" description="Polar residues" evidence="1">
    <location>
        <begin position="25"/>
        <end position="34"/>
    </location>
</feature>
<evidence type="ECO:0000313" key="3">
    <source>
        <dbReference type="Proteomes" id="UP000293535"/>
    </source>
</evidence>
<proteinExistence type="predicted"/>
<accession>A0A482T2K8</accession>
<sequence>MDSSRSVFLAVLVLCLVGAGCVSPNSSEISTSTESLREDTTTDEQTPQLVVNNSAKKRALSAEEDYIFNQLQNASCASGAPGGQTGTKYAEIINETSRGKYVEVNVPYHYSTKELEADYESKALYLIDGANIMRVNGDEITPC</sequence>
<dbReference type="Proteomes" id="UP000293535">
    <property type="component" value="Unassembled WGS sequence"/>
</dbReference>
<name>A0A482T2K8_HALHI</name>
<comment type="caution">
    <text evidence="2">The sequence shown here is derived from an EMBL/GenBank/DDBJ whole genome shotgun (WGS) entry which is preliminary data.</text>
</comment>
<evidence type="ECO:0000256" key="1">
    <source>
        <dbReference type="SAM" id="MobiDB-lite"/>
    </source>
</evidence>
<evidence type="ECO:0000313" key="2">
    <source>
        <dbReference type="EMBL" id="RYJ09921.1"/>
    </source>
</evidence>